<dbReference type="GO" id="GO:0006508">
    <property type="term" value="P:proteolysis"/>
    <property type="evidence" value="ECO:0007669"/>
    <property type="project" value="InterPro"/>
</dbReference>
<gene>
    <name evidence="8" type="ORF">LMH87_007680</name>
</gene>
<dbReference type="EMBL" id="JAJHUN010000002">
    <property type="protein sequence ID" value="KAJ4161653.1"/>
    <property type="molecule type" value="Genomic_DNA"/>
</dbReference>
<dbReference type="PANTHER" id="PTHR46366:SF8">
    <property type="entry name" value="PRO-APOPTOTIC SERINE PROTEASE NMA111"/>
    <property type="match status" value="1"/>
</dbReference>
<accession>A0A9W8QMM5</accession>
<proteinExistence type="inferred from homology"/>
<dbReference type="SUPFAM" id="SSF50494">
    <property type="entry name" value="Trypsin-like serine proteases"/>
    <property type="match status" value="1"/>
</dbReference>
<dbReference type="GeneID" id="80894839"/>
<evidence type="ECO:0000256" key="4">
    <source>
        <dbReference type="ARBA" id="ARBA00021524"/>
    </source>
</evidence>
<evidence type="ECO:0000256" key="5">
    <source>
        <dbReference type="ARBA" id="ARBA00022703"/>
    </source>
</evidence>
<dbReference type="KEGG" id="amus:LMH87_007680"/>
<dbReference type="Pfam" id="PF13365">
    <property type="entry name" value="Trypsin_2"/>
    <property type="match status" value="1"/>
</dbReference>
<dbReference type="Pfam" id="PF12812">
    <property type="entry name" value="PDZ_1"/>
    <property type="match status" value="1"/>
</dbReference>
<dbReference type="Gene3D" id="2.40.10.120">
    <property type="match status" value="1"/>
</dbReference>
<keyword evidence="5" id="KW-0053">Apoptosis</keyword>
<comment type="similarity">
    <text evidence="2">Belongs to the peptidase S1C family.</text>
</comment>
<dbReference type="Gene3D" id="2.30.42.10">
    <property type="match status" value="1"/>
</dbReference>
<dbReference type="InterPro" id="IPR025926">
    <property type="entry name" value="PDZ-like_dom"/>
</dbReference>
<dbReference type="SUPFAM" id="SSF50156">
    <property type="entry name" value="PDZ domain-like"/>
    <property type="match status" value="1"/>
</dbReference>
<dbReference type="AlphaFoldDB" id="A0A9W8QMM5"/>
<reference evidence="8" key="1">
    <citation type="journal article" date="2023" name="Access Microbiol">
        <title>De-novo genome assembly for Akanthomyces muscarius, a biocontrol agent of insect agricultural pests.</title>
        <authorList>
            <person name="Erdos Z."/>
            <person name="Studholme D.J."/>
            <person name="Raymond B."/>
            <person name="Sharma M."/>
        </authorList>
    </citation>
    <scope>NUCLEOTIDE SEQUENCE</scope>
    <source>
        <strain evidence="8">Ve6</strain>
    </source>
</reference>
<name>A0A9W8QMM5_AKAMU</name>
<dbReference type="PANTHER" id="PTHR46366">
    <property type="entry name" value="PRO-APOPTOTIC SERINE PROTEASE NMA111"/>
    <property type="match status" value="1"/>
</dbReference>
<dbReference type="InterPro" id="IPR036034">
    <property type="entry name" value="PDZ_sf"/>
</dbReference>
<comment type="function">
    <text evidence="1">Nuclear serine protease which mediates apoptosis.</text>
</comment>
<dbReference type="InterPro" id="IPR001940">
    <property type="entry name" value="Peptidase_S1C"/>
</dbReference>
<dbReference type="RefSeq" id="XP_056058037.1">
    <property type="nucleotide sequence ID" value="XM_056199603.1"/>
</dbReference>
<evidence type="ECO:0000256" key="2">
    <source>
        <dbReference type="ARBA" id="ARBA00010541"/>
    </source>
</evidence>
<dbReference type="InterPro" id="IPR009003">
    <property type="entry name" value="Peptidase_S1_PA"/>
</dbReference>
<evidence type="ECO:0000256" key="6">
    <source>
        <dbReference type="ARBA" id="ARBA00022737"/>
    </source>
</evidence>
<keyword evidence="9" id="KW-1185">Reference proteome</keyword>
<dbReference type="GO" id="GO:0004252">
    <property type="term" value="F:serine-type endopeptidase activity"/>
    <property type="evidence" value="ECO:0007669"/>
    <property type="project" value="InterPro"/>
</dbReference>
<sequence length="386" mass="42835">MYPFDGEFAETSEATGFVINAKKGFVVTNRHVAGPGPFWGWCIFNRKEEAPCRPLYIDPIHDFAVLQYELSAIRYTHIDGLDLCPTRALCDQSVLIFGNNGGEEISQHHGSVTLVERNAPEYTDGYRDFNISYYQINVNLSGGISGSPALSADGSVLGIVSGARTDCASVSFVLPSTAIVKALKYLVRGEAVPRGDIRCRFRLTPLYECRGLGLSRDWEDKLRKELPNRDELLVADRVLSNGPAYGKILPGDIILDVNKVCVDNFEKLADILNQKVEQTVLVGLLRETEIMHAEIAVKNLDTIPDRLVRVGEMFCHDLSLVLAVRHGVPVEGVYVAESREPTMIGDGCPDYIIQSINGRELRNVDDFLASLQEFRQGQSCDHSRRS</sequence>
<dbReference type="GO" id="GO:0006915">
    <property type="term" value="P:apoptotic process"/>
    <property type="evidence" value="ECO:0007669"/>
    <property type="project" value="UniProtKB-KW"/>
</dbReference>
<evidence type="ECO:0000256" key="3">
    <source>
        <dbReference type="ARBA" id="ARBA00020338"/>
    </source>
</evidence>
<feature type="domain" description="PDZ-like" evidence="7">
    <location>
        <begin position="303"/>
        <end position="371"/>
    </location>
</feature>
<protein>
    <recommendedName>
        <fullName evidence="3">Pro-apoptotic serine protease NMA111</fullName>
    </recommendedName>
    <alternativeName>
        <fullName evidence="4">Pro-apoptotic serine protease nma111</fullName>
    </alternativeName>
</protein>
<dbReference type="PRINTS" id="PR00834">
    <property type="entry name" value="PROTEASES2C"/>
</dbReference>
<comment type="caution">
    <text evidence="8">The sequence shown here is derived from an EMBL/GenBank/DDBJ whole genome shotgun (WGS) entry which is preliminary data.</text>
</comment>
<evidence type="ECO:0000259" key="7">
    <source>
        <dbReference type="Pfam" id="PF12812"/>
    </source>
</evidence>
<dbReference type="Proteomes" id="UP001144673">
    <property type="component" value="Unassembled WGS sequence"/>
</dbReference>
<evidence type="ECO:0000256" key="1">
    <source>
        <dbReference type="ARBA" id="ARBA00002558"/>
    </source>
</evidence>
<evidence type="ECO:0000313" key="9">
    <source>
        <dbReference type="Proteomes" id="UP001144673"/>
    </source>
</evidence>
<evidence type="ECO:0000313" key="8">
    <source>
        <dbReference type="EMBL" id="KAJ4161653.1"/>
    </source>
</evidence>
<organism evidence="8 9">
    <name type="scientific">Akanthomyces muscarius</name>
    <name type="common">Entomopathogenic fungus</name>
    <name type="synonym">Lecanicillium muscarium</name>
    <dbReference type="NCBI Taxonomy" id="2231603"/>
    <lineage>
        <taxon>Eukaryota</taxon>
        <taxon>Fungi</taxon>
        <taxon>Dikarya</taxon>
        <taxon>Ascomycota</taxon>
        <taxon>Pezizomycotina</taxon>
        <taxon>Sordariomycetes</taxon>
        <taxon>Hypocreomycetidae</taxon>
        <taxon>Hypocreales</taxon>
        <taxon>Cordycipitaceae</taxon>
        <taxon>Akanthomyces</taxon>
    </lineage>
</organism>
<keyword evidence="6" id="KW-0677">Repeat</keyword>